<dbReference type="InterPro" id="IPR011701">
    <property type="entry name" value="MFS"/>
</dbReference>
<dbReference type="PROSITE" id="PS50850">
    <property type="entry name" value="MFS"/>
    <property type="match status" value="1"/>
</dbReference>
<dbReference type="InterPro" id="IPR051788">
    <property type="entry name" value="MFS_Transporter"/>
</dbReference>
<feature type="region of interest" description="Disordered" evidence="7">
    <location>
        <begin position="23"/>
        <end position="60"/>
    </location>
</feature>
<evidence type="ECO:0000256" key="1">
    <source>
        <dbReference type="ARBA" id="ARBA00004127"/>
    </source>
</evidence>
<feature type="transmembrane region" description="Helical" evidence="8">
    <location>
        <begin position="398"/>
        <end position="421"/>
    </location>
</feature>
<feature type="transmembrane region" description="Helical" evidence="8">
    <location>
        <begin position="344"/>
        <end position="363"/>
    </location>
</feature>
<proteinExistence type="inferred from homology"/>
<feature type="transmembrane region" description="Helical" evidence="8">
    <location>
        <begin position="195"/>
        <end position="215"/>
    </location>
</feature>
<dbReference type="InterPro" id="IPR036259">
    <property type="entry name" value="MFS_trans_sf"/>
</dbReference>
<comment type="similarity">
    <text evidence="2">Belongs to the major facilitator superfamily.</text>
</comment>
<dbReference type="FunFam" id="1.20.1250.20:FF:000286">
    <property type="entry name" value="MFS efflux transporter"/>
    <property type="match status" value="1"/>
</dbReference>
<organism evidence="10 11">
    <name type="scientific">Cylindrobasidium torrendii FP15055 ss-10</name>
    <dbReference type="NCBI Taxonomy" id="1314674"/>
    <lineage>
        <taxon>Eukaryota</taxon>
        <taxon>Fungi</taxon>
        <taxon>Dikarya</taxon>
        <taxon>Basidiomycota</taxon>
        <taxon>Agaricomycotina</taxon>
        <taxon>Agaricomycetes</taxon>
        <taxon>Agaricomycetidae</taxon>
        <taxon>Agaricales</taxon>
        <taxon>Marasmiineae</taxon>
        <taxon>Physalacriaceae</taxon>
        <taxon>Cylindrobasidium</taxon>
    </lineage>
</organism>
<dbReference type="GO" id="GO:0012505">
    <property type="term" value="C:endomembrane system"/>
    <property type="evidence" value="ECO:0007669"/>
    <property type="project" value="UniProtKB-SubCell"/>
</dbReference>
<evidence type="ECO:0000256" key="4">
    <source>
        <dbReference type="ARBA" id="ARBA00022692"/>
    </source>
</evidence>
<dbReference type="PANTHER" id="PTHR23514">
    <property type="entry name" value="BYPASS OF STOP CODON PROTEIN 6"/>
    <property type="match status" value="1"/>
</dbReference>
<evidence type="ECO:0000256" key="8">
    <source>
        <dbReference type="SAM" id="Phobius"/>
    </source>
</evidence>
<evidence type="ECO:0000256" key="6">
    <source>
        <dbReference type="ARBA" id="ARBA00023136"/>
    </source>
</evidence>
<feature type="transmembrane region" description="Helical" evidence="8">
    <location>
        <begin position="104"/>
        <end position="126"/>
    </location>
</feature>
<evidence type="ECO:0000256" key="5">
    <source>
        <dbReference type="ARBA" id="ARBA00022989"/>
    </source>
</evidence>
<evidence type="ECO:0000256" key="3">
    <source>
        <dbReference type="ARBA" id="ARBA00022448"/>
    </source>
</evidence>
<feature type="transmembrane region" description="Helical" evidence="8">
    <location>
        <begin position="280"/>
        <end position="305"/>
    </location>
</feature>
<keyword evidence="5 8" id="KW-1133">Transmembrane helix</keyword>
<feature type="compositionally biased region" description="Basic and acidic residues" evidence="7">
    <location>
        <begin position="48"/>
        <end position="60"/>
    </location>
</feature>
<comment type="subcellular location">
    <subcellularLocation>
        <location evidence="1">Endomembrane system</location>
        <topology evidence="1">Multi-pass membrane protein</topology>
    </subcellularLocation>
</comment>
<accession>A0A0D7BNR2</accession>
<evidence type="ECO:0000256" key="7">
    <source>
        <dbReference type="SAM" id="MobiDB-lite"/>
    </source>
</evidence>
<dbReference type="AlphaFoldDB" id="A0A0D7BNR2"/>
<feature type="transmembrane region" description="Helical" evidence="8">
    <location>
        <begin position="433"/>
        <end position="452"/>
    </location>
</feature>
<name>A0A0D7BNR2_9AGAR</name>
<feature type="transmembrane region" description="Helical" evidence="8">
    <location>
        <begin position="317"/>
        <end position="337"/>
    </location>
</feature>
<dbReference type="Proteomes" id="UP000054007">
    <property type="component" value="Unassembled WGS sequence"/>
</dbReference>
<evidence type="ECO:0000256" key="2">
    <source>
        <dbReference type="ARBA" id="ARBA00008335"/>
    </source>
</evidence>
<evidence type="ECO:0000259" key="9">
    <source>
        <dbReference type="PROSITE" id="PS50850"/>
    </source>
</evidence>
<dbReference type="InterPro" id="IPR020846">
    <property type="entry name" value="MFS_dom"/>
</dbReference>
<sequence>MATPTMGYSAAIELETISRPMSFKELPSSSNSKDPSIFQLEPDSSQLHTHDGSDERPVERKPAHRSLSFLQFSAVCWVKMLGGWNDGTSGPLIPRLQEHYHVNFIVVSLIFIMACIGFLTGAAINVPLTDKYGFGKVVFGASLCQVIAYSVMSAGVPFPAYLIMFTINGIGMSLQDAQAVTYTANLKSRPETKMMLVQAAYGAGAFSAPLCATHFSTAHHWSFHYLVSLGLALINSTALLLIFRGADLDTSLEKIGIPRVENSDQQSSSKMKQIMKSKTVHLLAIFILFYVGAEVTIGGWIVTYIQQIRGGGPSSGYISSGFFGGLMVGRFALLWVSQKLGDKISMYLYTAIAVGLELIVWFVPSLVGGAVAVSFIGFVLGPMYPIVMTYAGRSIPRVILSGSIGWIAGLGQTGSAVLPFITGSVANTAGIKTLQPMVVGMLGAMIGLWVLVPQSARRTD</sequence>
<evidence type="ECO:0000313" key="11">
    <source>
        <dbReference type="Proteomes" id="UP000054007"/>
    </source>
</evidence>
<dbReference type="GO" id="GO:0016020">
    <property type="term" value="C:membrane"/>
    <property type="evidence" value="ECO:0007669"/>
    <property type="project" value="TreeGrafter"/>
</dbReference>
<evidence type="ECO:0000313" key="10">
    <source>
        <dbReference type="EMBL" id="KIY71830.1"/>
    </source>
</evidence>
<dbReference type="Gene3D" id="1.20.1250.20">
    <property type="entry name" value="MFS general substrate transporter like domains"/>
    <property type="match status" value="2"/>
</dbReference>
<gene>
    <name evidence="10" type="ORF">CYLTODRAFT_418544</name>
</gene>
<keyword evidence="11" id="KW-1185">Reference proteome</keyword>
<feature type="domain" description="Major facilitator superfamily (MFS) profile" evidence="9">
    <location>
        <begin position="71"/>
        <end position="456"/>
    </location>
</feature>
<keyword evidence="3" id="KW-0813">Transport</keyword>
<dbReference type="GO" id="GO:0022857">
    <property type="term" value="F:transmembrane transporter activity"/>
    <property type="evidence" value="ECO:0007669"/>
    <property type="project" value="InterPro"/>
</dbReference>
<dbReference type="EMBL" id="KN880450">
    <property type="protein sequence ID" value="KIY71830.1"/>
    <property type="molecule type" value="Genomic_DNA"/>
</dbReference>
<feature type="transmembrane region" description="Helical" evidence="8">
    <location>
        <begin position="369"/>
        <end position="391"/>
    </location>
</feature>
<feature type="transmembrane region" description="Helical" evidence="8">
    <location>
        <begin position="221"/>
        <end position="243"/>
    </location>
</feature>
<keyword evidence="6 8" id="KW-0472">Membrane</keyword>
<dbReference type="Pfam" id="PF07690">
    <property type="entry name" value="MFS_1"/>
    <property type="match status" value="1"/>
</dbReference>
<dbReference type="SUPFAM" id="SSF103473">
    <property type="entry name" value="MFS general substrate transporter"/>
    <property type="match status" value="1"/>
</dbReference>
<protein>
    <submittedName>
        <fullName evidence="10">MFS general substrate transporter</fullName>
    </submittedName>
</protein>
<dbReference type="PANTHER" id="PTHR23514:SF3">
    <property type="entry name" value="BYPASS OF STOP CODON PROTEIN 6"/>
    <property type="match status" value="1"/>
</dbReference>
<dbReference type="OrthoDB" id="413079at2759"/>
<keyword evidence="4 8" id="KW-0812">Transmembrane</keyword>
<reference evidence="10 11" key="1">
    <citation type="journal article" date="2015" name="Fungal Genet. Biol.">
        <title>Evolution of novel wood decay mechanisms in Agaricales revealed by the genome sequences of Fistulina hepatica and Cylindrobasidium torrendii.</title>
        <authorList>
            <person name="Floudas D."/>
            <person name="Held B.W."/>
            <person name="Riley R."/>
            <person name="Nagy L.G."/>
            <person name="Koehler G."/>
            <person name="Ransdell A.S."/>
            <person name="Younus H."/>
            <person name="Chow J."/>
            <person name="Chiniquy J."/>
            <person name="Lipzen A."/>
            <person name="Tritt A."/>
            <person name="Sun H."/>
            <person name="Haridas S."/>
            <person name="LaButti K."/>
            <person name="Ohm R.A."/>
            <person name="Kues U."/>
            <person name="Blanchette R.A."/>
            <person name="Grigoriev I.V."/>
            <person name="Minto R.E."/>
            <person name="Hibbett D.S."/>
        </authorList>
    </citation>
    <scope>NUCLEOTIDE SEQUENCE [LARGE SCALE GENOMIC DNA]</scope>
    <source>
        <strain evidence="10 11">FP15055 ss-10</strain>
    </source>
</reference>